<dbReference type="PANTHER" id="PTHR23159">
    <property type="entry name" value="CENTROSOMAL PROTEIN 2"/>
    <property type="match status" value="1"/>
</dbReference>
<feature type="compositionally biased region" description="Basic and acidic residues" evidence="2">
    <location>
        <begin position="312"/>
        <end position="322"/>
    </location>
</feature>
<feature type="region of interest" description="Disordered" evidence="2">
    <location>
        <begin position="88"/>
        <end position="125"/>
    </location>
</feature>
<name>A0A1L6TCV5_PISSA</name>
<feature type="compositionally biased region" description="Basic and acidic residues" evidence="2">
    <location>
        <begin position="334"/>
        <end position="351"/>
    </location>
</feature>
<gene>
    <name evidence="3" type="ORF">KU39_1971</name>
</gene>
<dbReference type="RefSeq" id="WP_017375766.1">
    <property type="nucleotide sequence ID" value="NZ_CP012508.1"/>
</dbReference>
<organism evidence="3 4">
    <name type="scientific">Piscirickettsia salmonis</name>
    <dbReference type="NCBI Taxonomy" id="1238"/>
    <lineage>
        <taxon>Bacteria</taxon>
        <taxon>Pseudomonadati</taxon>
        <taxon>Pseudomonadota</taxon>
        <taxon>Gammaproteobacteria</taxon>
        <taxon>Thiotrichales</taxon>
        <taxon>Piscirickettsiaceae</taxon>
        <taxon>Piscirickettsia</taxon>
    </lineage>
</organism>
<accession>A0A1L6TCV5</accession>
<feature type="compositionally biased region" description="Acidic residues" evidence="2">
    <location>
        <begin position="91"/>
        <end position="107"/>
    </location>
</feature>
<dbReference type="PANTHER" id="PTHR23159:SF31">
    <property type="entry name" value="CENTROSOME-ASSOCIATED PROTEIN CEP250 ISOFORM X1"/>
    <property type="match status" value="1"/>
</dbReference>
<feature type="region of interest" description="Disordered" evidence="2">
    <location>
        <begin position="303"/>
        <end position="384"/>
    </location>
</feature>
<keyword evidence="1" id="KW-0175">Coiled coil</keyword>
<feature type="compositionally biased region" description="Basic and acidic residues" evidence="2">
    <location>
        <begin position="108"/>
        <end position="123"/>
    </location>
</feature>
<reference evidence="3 4" key="1">
    <citation type="journal article" date="2014" name="Genome Announc.">
        <title>Comparative Genome Analysis of Two Isolates of the Fish Pathogen Piscirickettsia salmonis from Different Hosts Reveals Major Differences in Virulence-Associated Secretion Systems.</title>
        <authorList>
            <person name="Bohle H."/>
            <person name="Henriquez P."/>
            <person name="Grothusen H."/>
            <person name="Navas E."/>
            <person name="Sandoval A."/>
            <person name="Bustamante F."/>
            <person name="Bustos P."/>
            <person name="Mancilla M."/>
        </authorList>
    </citation>
    <scope>NUCLEOTIDE SEQUENCE [LARGE SCALE GENOMIC DNA]</scope>
    <source>
        <strain evidence="4">B1-32597</strain>
    </source>
</reference>
<evidence type="ECO:0000256" key="1">
    <source>
        <dbReference type="SAM" id="Coils"/>
    </source>
</evidence>
<feature type="coiled-coil region" evidence="1">
    <location>
        <begin position="490"/>
        <end position="531"/>
    </location>
</feature>
<protein>
    <submittedName>
        <fullName evidence="3">M protein repeat protein</fullName>
    </submittedName>
</protein>
<sequence length="676" mass="75926">MPQKMTFENLPHAQKAIVVQLAANVAQYANENPDSFLGFQFASVLGKEKNKYFSATFLHDKDGEEVKARSILQQMKDFEKLKTDIGYAGYESDDGEDKASDQDDEREERDHYQREHTHAKSTESRALAPLNLSKFKNLADLALAVIDFEHGKHGEKFYKTVAQPLLQSLRKAIKKEDEALDFFVIGANEKLKQQLSQAISDLEQAHERLKQLQTTHRALQTTHRALQTKQAIQKGAQQQATELVEINAQLTQAQATVTQANQTLKAELTITQAQLQHAQATAAEAQEKSTRLETEKAAQAAEFEHQLTLSKSETEQERKESARLQQRLEPLEAESSRLRGENDTLRAEVTKLRQSNSSQAAALTDAREELAREQSKSQGLETEKASLTAKVADLTKQLGLSRDDLQQSQTQLSELRQTLTAANTGLKDELAQAQARSQKAASTHDHARESWDKERQALEAVQRTQAEKVADLTKKNQALSGQLTASHNEKATLQTQVTELTADNDQLTDTNTTLVRQLASTQEEVRQAKASLPTPEDLKKQRDIMGLVPRLEKDDKNLKSGLYTGAFLDRLERGKAFDKELFRKIIAISTTSTGRFKSSTTMGQLLKGLKENPDLAEYLEIQVDKKTKQKHLRAMLGTPNDNFKKLENRKDRLIFFSLSRIEEQHQASQHAIEATA</sequence>
<dbReference type="AlphaFoldDB" id="A0A1L6TCV5"/>
<proteinExistence type="predicted"/>
<dbReference type="Proteomes" id="UP000029558">
    <property type="component" value="Chromosome"/>
</dbReference>
<dbReference type="OrthoDB" id="9982323at2"/>
<evidence type="ECO:0000313" key="4">
    <source>
        <dbReference type="Proteomes" id="UP000029558"/>
    </source>
</evidence>
<feature type="compositionally biased region" description="Basic and acidic residues" evidence="2">
    <location>
        <begin position="365"/>
        <end position="375"/>
    </location>
</feature>
<evidence type="ECO:0000313" key="3">
    <source>
        <dbReference type="EMBL" id="ALB23151.1"/>
    </source>
</evidence>
<feature type="compositionally biased region" description="Polar residues" evidence="2">
    <location>
        <begin position="352"/>
        <end position="361"/>
    </location>
</feature>
<dbReference type="EMBL" id="CP012508">
    <property type="protein sequence ID" value="ALB23151.1"/>
    <property type="molecule type" value="Genomic_DNA"/>
</dbReference>
<evidence type="ECO:0000256" key="2">
    <source>
        <dbReference type="SAM" id="MobiDB-lite"/>
    </source>
</evidence>